<protein>
    <recommendedName>
        <fullName evidence="4">Lipoprotein</fullName>
    </recommendedName>
</protein>
<feature type="chain" id="PRO_5032889152" description="Lipoprotein" evidence="1">
    <location>
        <begin position="22"/>
        <end position="179"/>
    </location>
</feature>
<keyword evidence="3" id="KW-1185">Reference proteome</keyword>
<sequence>MRRSMRGAVALVAMAAFHLTACSPEPDNEPPVAMQEEVPARTMPPTDAGRTFPSGAWEMVSSGEGDGLFFDISEGDPGRLHLFCPSGGGLLVNASALRPIGSEERMTFGSGAEVVVLVADPAGDELRGGVSAQGPVPGNLAELLTGAEGVGLNYGAQDIGPVPPVPQELAERFVMGCTD</sequence>
<dbReference type="EMBL" id="WTYW01000001">
    <property type="protein sequence ID" value="MXO85927.1"/>
    <property type="molecule type" value="Genomic_DNA"/>
</dbReference>
<dbReference type="AlphaFoldDB" id="A0A844ZG35"/>
<keyword evidence="1" id="KW-0732">Signal</keyword>
<comment type="caution">
    <text evidence="2">The sequence shown here is derived from an EMBL/GenBank/DDBJ whole genome shotgun (WGS) entry which is preliminary data.</text>
</comment>
<evidence type="ECO:0008006" key="4">
    <source>
        <dbReference type="Google" id="ProtNLM"/>
    </source>
</evidence>
<dbReference type="OrthoDB" id="5489750at2"/>
<reference evidence="2 3" key="1">
    <citation type="submission" date="2019-12" db="EMBL/GenBank/DDBJ databases">
        <title>Genomic-based taxomic classification of the family Erythrobacteraceae.</title>
        <authorList>
            <person name="Xu L."/>
        </authorList>
    </citation>
    <scope>NUCLEOTIDE SEQUENCE [LARGE SCALE GENOMIC DNA]</scope>
    <source>
        <strain evidence="2 3">MCCC 1A09962</strain>
    </source>
</reference>
<proteinExistence type="predicted"/>
<dbReference type="Proteomes" id="UP000433104">
    <property type="component" value="Unassembled WGS sequence"/>
</dbReference>
<organism evidence="2 3">
    <name type="scientific">Parapontixanthobacter aurantiacus</name>
    <dbReference type="NCBI Taxonomy" id="1463599"/>
    <lineage>
        <taxon>Bacteria</taxon>
        <taxon>Pseudomonadati</taxon>
        <taxon>Pseudomonadota</taxon>
        <taxon>Alphaproteobacteria</taxon>
        <taxon>Sphingomonadales</taxon>
        <taxon>Erythrobacteraceae</taxon>
        <taxon>Parapontixanthobacter</taxon>
    </lineage>
</organism>
<evidence type="ECO:0000313" key="2">
    <source>
        <dbReference type="EMBL" id="MXO85927.1"/>
    </source>
</evidence>
<evidence type="ECO:0000313" key="3">
    <source>
        <dbReference type="Proteomes" id="UP000433104"/>
    </source>
</evidence>
<gene>
    <name evidence="2" type="ORF">GRI38_07760</name>
</gene>
<name>A0A844ZG35_9SPHN</name>
<evidence type="ECO:0000256" key="1">
    <source>
        <dbReference type="SAM" id="SignalP"/>
    </source>
</evidence>
<accession>A0A844ZG35</accession>
<feature type="signal peptide" evidence="1">
    <location>
        <begin position="1"/>
        <end position="21"/>
    </location>
</feature>
<dbReference type="RefSeq" id="WP_160682268.1">
    <property type="nucleotide sequence ID" value="NZ_WTYW01000001.1"/>
</dbReference>